<evidence type="ECO:0000256" key="1">
    <source>
        <dbReference type="ARBA" id="ARBA00004651"/>
    </source>
</evidence>
<dbReference type="InterPro" id="IPR033479">
    <property type="entry name" value="dCache_1"/>
</dbReference>
<keyword evidence="9" id="KW-1185">Reference proteome</keyword>
<dbReference type="InterPro" id="IPR003018">
    <property type="entry name" value="GAF"/>
</dbReference>
<dbReference type="GO" id="GO:0009190">
    <property type="term" value="P:cyclic nucleotide biosynthetic process"/>
    <property type="evidence" value="ECO:0007669"/>
    <property type="project" value="InterPro"/>
</dbReference>
<feature type="transmembrane region" description="Helical" evidence="6">
    <location>
        <begin position="351"/>
        <end position="370"/>
    </location>
</feature>
<evidence type="ECO:0000313" key="8">
    <source>
        <dbReference type="EMBL" id="QDH12892.1"/>
    </source>
</evidence>
<comment type="subcellular location">
    <subcellularLocation>
        <location evidence="1">Cell membrane</location>
        <topology evidence="1">Multi-pass membrane protein</topology>
    </subcellularLocation>
</comment>
<feature type="domain" description="Guanylate cyclase" evidence="7">
    <location>
        <begin position="605"/>
        <end position="728"/>
    </location>
</feature>
<evidence type="ECO:0000256" key="3">
    <source>
        <dbReference type="ARBA" id="ARBA00022692"/>
    </source>
</evidence>
<dbReference type="KEGG" id="swf:E3E12_00240"/>
<dbReference type="InterPro" id="IPR029016">
    <property type="entry name" value="GAF-like_dom_sf"/>
</dbReference>
<dbReference type="SUPFAM" id="SSF55781">
    <property type="entry name" value="GAF domain-like"/>
    <property type="match status" value="1"/>
</dbReference>
<dbReference type="AlphaFoldDB" id="A0A4Y6U6C5"/>
<dbReference type="SMART" id="SM00044">
    <property type="entry name" value="CYCc"/>
    <property type="match status" value="1"/>
</dbReference>
<dbReference type="SUPFAM" id="SSF55073">
    <property type="entry name" value="Nucleotide cyclase"/>
    <property type="match status" value="1"/>
</dbReference>
<accession>A0A4Y6U6C5</accession>
<dbReference type="GO" id="GO:0035556">
    <property type="term" value="P:intracellular signal transduction"/>
    <property type="evidence" value="ECO:0007669"/>
    <property type="project" value="InterPro"/>
</dbReference>
<keyword evidence="2" id="KW-1003">Cell membrane</keyword>
<dbReference type="PROSITE" id="PS50125">
    <property type="entry name" value="GUANYLATE_CYCLASE_2"/>
    <property type="match status" value="1"/>
</dbReference>
<proteinExistence type="predicted"/>
<feature type="transmembrane region" description="Helical" evidence="6">
    <location>
        <begin position="20"/>
        <end position="45"/>
    </location>
</feature>
<evidence type="ECO:0000256" key="4">
    <source>
        <dbReference type="ARBA" id="ARBA00022989"/>
    </source>
</evidence>
<gene>
    <name evidence="8" type="ORF">E3E12_00240</name>
</gene>
<dbReference type="Pfam" id="PF02743">
    <property type="entry name" value="dCache_1"/>
    <property type="match status" value="1"/>
</dbReference>
<dbReference type="GO" id="GO:0004016">
    <property type="term" value="F:adenylate cyclase activity"/>
    <property type="evidence" value="ECO:0007669"/>
    <property type="project" value="UniProtKB-ARBA"/>
</dbReference>
<dbReference type="InterPro" id="IPR029787">
    <property type="entry name" value="Nucleotide_cyclase"/>
</dbReference>
<evidence type="ECO:0000313" key="9">
    <source>
        <dbReference type="Proteomes" id="UP000318709"/>
    </source>
</evidence>
<keyword evidence="5 6" id="KW-0472">Membrane</keyword>
<dbReference type="EMBL" id="CP038231">
    <property type="protein sequence ID" value="QDH12892.1"/>
    <property type="molecule type" value="Genomic_DNA"/>
</dbReference>
<protein>
    <submittedName>
        <fullName evidence="8">GAF domain-containing protein</fullName>
    </submittedName>
</protein>
<evidence type="ECO:0000256" key="5">
    <source>
        <dbReference type="ARBA" id="ARBA00023136"/>
    </source>
</evidence>
<sequence length="776" mass="84727">MPIDEIVNPMIDPAIRRRQLIGLIVPIASVLLVTSVIAMVSYYSYSTIRQSAITLSHDLLHSQQRYITQEVSNYIAPAVTSGIIAHDMLDRENPIQNVDTFMLLGRSVLHNSSQVDSLYLANQQGDFLRVERAGNDYLQSAIVSIQGKRYYLDDLVDAEGRQIGQKTIPAGDFNPAKEPWFIGAVRHENYPGANRIFWTDPYQPHGSTQFVVTAAIAGRTLNGRQIVFAINISLNQLSDFINHLHVATTGQAVIVDLNGRVIAGHNMVDLGKPGFNAADVHLNPETQPVFVRALNLFRVLGDGAGIVRARGQNYVTMAADLPLAKRSWVLLLNAPESDFASFARVIGRQTVYLSLIVVSLAVFLACGLLFQGRRISRLHKTLAADQFNNEIDNSLVLRIANTPGLLDPEHEVPILTEVLAQRAGARRAGIWRLLPDGERLLCEDVFDTDGDVHGTGLEITRSVCPQLFENLSTFQVVDVGDAADSPSYQALWRLVMRPAGTRSLIYLPVIEMHQPLGVIMIENAQDPDAADRTMVLIASIVAIRFSQLKNSQPAHVAPLQEVLANNPPQGRMRNLPAFLLTPAGQKATAEGGVPDGLYPAVPILVLEFEEAFTLDEQAVKTRLKLVEELAAQIQEVADKTGLFSIQVSGKKVILVGGCTPQPDEAALLRLAEAAVAIRETCITMLAATTSPLMFRMGIDIGPVLAASLGDPPVFNVWGEALTNATLMCTTAPDGGQIQVSQQAYWGLRAYFLFRPRGDFYLPGDGVTCSYILAGKL</sequence>
<dbReference type="Gene3D" id="3.30.450.20">
    <property type="entry name" value="PAS domain"/>
    <property type="match status" value="2"/>
</dbReference>
<dbReference type="GO" id="GO:0005886">
    <property type="term" value="C:plasma membrane"/>
    <property type="evidence" value="ECO:0007669"/>
    <property type="project" value="UniProtKB-SubCell"/>
</dbReference>
<organism evidence="8 9">
    <name type="scientific">Formicincola oecophyllae</name>
    <dbReference type="NCBI Taxonomy" id="2558361"/>
    <lineage>
        <taxon>Bacteria</taxon>
        <taxon>Pseudomonadati</taxon>
        <taxon>Pseudomonadota</taxon>
        <taxon>Alphaproteobacteria</taxon>
        <taxon>Acetobacterales</taxon>
        <taxon>Acetobacteraceae</taxon>
        <taxon>Formicincola</taxon>
    </lineage>
</organism>
<dbReference type="RefSeq" id="WP_141442534.1">
    <property type="nucleotide sequence ID" value="NZ_CP038231.1"/>
</dbReference>
<evidence type="ECO:0000256" key="6">
    <source>
        <dbReference type="SAM" id="Phobius"/>
    </source>
</evidence>
<reference evidence="8 9" key="1">
    <citation type="submission" date="2019-03" db="EMBL/GenBank/DDBJ databases">
        <title>The complete genome sequence of Swingsia_sp. F3b2 LMG30590(T).</title>
        <authorList>
            <person name="Chua K.-O."/>
            <person name="Chan K.-G."/>
            <person name="See-Too W.-S."/>
        </authorList>
    </citation>
    <scope>NUCLEOTIDE SEQUENCE [LARGE SCALE GENOMIC DNA]</scope>
    <source>
        <strain evidence="8 9">F3b2</strain>
    </source>
</reference>
<keyword evidence="3 6" id="KW-0812">Transmembrane</keyword>
<name>A0A4Y6U6C5_9PROT</name>
<evidence type="ECO:0000256" key="2">
    <source>
        <dbReference type="ARBA" id="ARBA00022475"/>
    </source>
</evidence>
<dbReference type="Pfam" id="PF01590">
    <property type="entry name" value="GAF"/>
    <property type="match status" value="1"/>
</dbReference>
<dbReference type="OrthoDB" id="7293398at2"/>
<dbReference type="Pfam" id="PF00211">
    <property type="entry name" value="Guanylate_cyc"/>
    <property type="match status" value="1"/>
</dbReference>
<keyword evidence="4 6" id="KW-1133">Transmembrane helix</keyword>
<evidence type="ECO:0000259" key="7">
    <source>
        <dbReference type="PROSITE" id="PS50125"/>
    </source>
</evidence>
<dbReference type="Gene3D" id="3.30.450.40">
    <property type="match status" value="1"/>
</dbReference>
<dbReference type="InterPro" id="IPR001054">
    <property type="entry name" value="A/G_cyclase"/>
</dbReference>
<dbReference type="Proteomes" id="UP000318709">
    <property type="component" value="Chromosome"/>
</dbReference>
<dbReference type="Gene3D" id="3.30.70.1230">
    <property type="entry name" value="Nucleotide cyclase"/>
    <property type="match status" value="1"/>
</dbReference>